<dbReference type="SUPFAM" id="SSF53756">
    <property type="entry name" value="UDP-Glycosyltransferase/glycogen phosphorylase"/>
    <property type="match status" value="1"/>
</dbReference>
<dbReference type="PANTHER" id="PTHR12526:SF630">
    <property type="entry name" value="GLYCOSYLTRANSFERASE"/>
    <property type="match status" value="1"/>
</dbReference>
<dbReference type="RefSeq" id="WP_303498956.1">
    <property type="nucleotide sequence ID" value="NZ_JAUOPU010000006.1"/>
</dbReference>
<accession>A0AAW7Y326</accession>
<dbReference type="InterPro" id="IPR028098">
    <property type="entry name" value="Glyco_trans_4-like_N"/>
</dbReference>
<comment type="caution">
    <text evidence="3">The sequence shown here is derived from an EMBL/GenBank/DDBJ whole genome shotgun (WGS) entry which is preliminary data.</text>
</comment>
<protein>
    <submittedName>
        <fullName evidence="3">Glycosyltransferase family 4 protein</fullName>
    </submittedName>
</protein>
<organism evidence="3 4">
    <name type="scientific">Photobacterium sanguinicancri</name>
    <dbReference type="NCBI Taxonomy" id="875932"/>
    <lineage>
        <taxon>Bacteria</taxon>
        <taxon>Pseudomonadati</taxon>
        <taxon>Pseudomonadota</taxon>
        <taxon>Gammaproteobacteria</taxon>
        <taxon>Vibrionales</taxon>
        <taxon>Vibrionaceae</taxon>
        <taxon>Photobacterium</taxon>
    </lineage>
</organism>
<evidence type="ECO:0000259" key="1">
    <source>
        <dbReference type="Pfam" id="PF00534"/>
    </source>
</evidence>
<dbReference type="GO" id="GO:1901135">
    <property type="term" value="P:carbohydrate derivative metabolic process"/>
    <property type="evidence" value="ECO:0007669"/>
    <property type="project" value="UniProtKB-ARBA"/>
</dbReference>
<dbReference type="GO" id="GO:0016757">
    <property type="term" value="F:glycosyltransferase activity"/>
    <property type="evidence" value="ECO:0007669"/>
    <property type="project" value="InterPro"/>
</dbReference>
<name>A0AAW7Y326_9GAMM</name>
<dbReference type="Gene3D" id="3.40.50.2000">
    <property type="entry name" value="Glycogen Phosphorylase B"/>
    <property type="match status" value="2"/>
</dbReference>
<feature type="domain" description="Glycosyl transferase family 1" evidence="1">
    <location>
        <begin position="185"/>
        <end position="351"/>
    </location>
</feature>
<dbReference type="PANTHER" id="PTHR12526">
    <property type="entry name" value="GLYCOSYLTRANSFERASE"/>
    <property type="match status" value="1"/>
</dbReference>
<dbReference type="AlphaFoldDB" id="A0AAW7Y326"/>
<dbReference type="Proteomes" id="UP001170624">
    <property type="component" value="Unassembled WGS sequence"/>
</dbReference>
<feature type="domain" description="Glycosyltransferase subfamily 4-like N-terminal" evidence="2">
    <location>
        <begin position="21"/>
        <end position="177"/>
    </location>
</feature>
<dbReference type="InterPro" id="IPR001296">
    <property type="entry name" value="Glyco_trans_1"/>
</dbReference>
<proteinExistence type="predicted"/>
<gene>
    <name evidence="3" type="ORF">Q4568_08020</name>
</gene>
<sequence length="378" mass="43063">MKILQVSTVGTTLNSFLLPFARAFKSEGWIVDAAASGIFDFDQVVSTHNRCFDVEFCRNPLNISKLLSSLRKIRKIIKKEKYDVVHVHTPIAAFLTRLASIGVKQTKVYYTAHGFHYVSSNPFWKNGIFYLTEKIAGLKTDHLFVINNDDYNFALKYNIVKRELISYIHGIGVDPERYQYLPNAREEVFDELELSENTIVILHVAELNKNKNHDVMLKALSMFKAKFPYCKVHYLIVGEGMKKHDLEVQIESLDLMEHVSLLGRRNDIPKLLSACDIVTLSSIREGLPRCILEAMCVKKPIIASNIRGCNDLLSTGAGILVNEKSSELWADAIESLCFSPKKRKLMGTVGRQLIDDKYSDDKIVDQVINVYKKDFKHD</sequence>
<dbReference type="CDD" id="cd03808">
    <property type="entry name" value="GT4_CapM-like"/>
    <property type="match status" value="1"/>
</dbReference>
<evidence type="ECO:0000313" key="3">
    <source>
        <dbReference type="EMBL" id="MDO6542475.1"/>
    </source>
</evidence>
<evidence type="ECO:0000259" key="2">
    <source>
        <dbReference type="Pfam" id="PF13439"/>
    </source>
</evidence>
<dbReference type="Pfam" id="PF13439">
    <property type="entry name" value="Glyco_transf_4"/>
    <property type="match status" value="1"/>
</dbReference>
<dbReference type="EMBL" id="JAUOPU010000006">
    <property type="protein sequence ID" value="MDO6542475.1"/>
    <property type="molecule type" value="Genomic_DNA"/>
</dbReference>
<reference evidence="3" key="1">
    <citation type="submission" date="2023-07" db="EMBL/GenBank/DDBJ databases">
        <title>Genome content predicts the carbon catabolic preferences of heterotrophic bacteria.</title>
        <authorList>
            <person name="Gralka M."/>
        </authorList>
    </citation>
    <scope>NUCLEOTIDE SEQUENCE</scope>
    <source>
        <strain evidence="3">G2M05</strain>
    </source>
</reference>
<evidence type="ECO:0000313" key="4">
    <source>
        <dbReference type="Proteomes" id="UP001170624"/>
    </source>
</evidence>
<dbReference type="Pfam" id="PF00534">
    <property type="entry name" value="Glycos_transf_1"/>
    <property type="match status" value="1"/>
</dbReference>